<reference evidence="1 2" key="1">
    <citation type="submission" date="2018-06" db="EMBL/GenBank/DDBJ databases">
        <authorList>
            <consortium name="Pathogen Informatics"/>
            <person name="Doyle S."/>
        </authorList>
    </citation>
    <scope>NUCLEOTIDE SEQUENCE [LARGE SCALE GENOMIC DNA]</scope>
    <source>
        <strain evidence="1 2">NCTC12120</strain>
    </source>
</reference>
<protein>
    <submittedName>
        <fullName evidence="1">Uncharacterized protein</fullName>
    </submittedName>
</protein>
<organism evidence="1 2">
    <name type="scientific">Cedecea neteri</name>
    <dbReference type="NCBI Taxonomy" id="158822"/>
    <lineage>
        <taxon>Bacteria</taxon>
        <taxon>Pseudomonadati</taxon>
        <taxon>Pseudomonadota</taxon>
        <taxon>Gammaproteobacteria</taxon>
        <taxon>Enterobacterales</taxon>
        <taxon>Enterobacteriaceae</taxon>
        <taxon>Cedecea</taxon>
    </lineage>
</organism>
<dbReference type="AlphaFoldDB" id="A0A2X3L5B8"/>
<accession>A0A2X3L5B8</accession>
<sequence>MDAVAVSYAAELSRWGIESSILVPGAFTKGTNHFLHSGKPRTASVSLCIPKLAQRSAWKTKR</sequence>
<name>A0A2X3L5B8_9ENTR</name>
<dbReference type="Proteomes" id="UP000251197">
    <property type="component" value="Unassembled WGS sequence"/>
</dbReference>
<evidence type="ECO:0000313" key="2">
    <source>
        <dbReference type="Proteomes" id="UP000251197"/>
    </source>
</evidence>
<proteinExistence type="predicted"/>
<gene>
    <name evidence="1" type="ORF">NCTC12120_06904</name>
</gene>
<dbReference type="EMBL" id="UAVU01000011">
    <property type="protein sequence ID" value="SQC93789.1"/>
    <property type="molecule type" value="Genomic_DNA"/>
</dbReference>
<evidence type="ECO:0000313" key="1">
    <source>
        <dbReference type="EMBL" id="SQC93789.1"/>
    </source>
</evidence>